<evidence type="ECO:0000256" key="1">
    <source>
        <dbReference type="SAM" id="MobiDB-lite"/>
    </source>
</evidence>
<evidence type="ECO:0000313" key="4">
    <source>
        <dbReference type="Proteomes" id="UP001152622"/>
    </source>
</evidence>
<feature type="domain" description="Sleeping Beauty transposase HTH" evidence="2">
    <location>
        <begin position="1"/>
        <end position="52"/>
    </location>
</feature>
<comment type="caution">
    <text evidence="3">The sequence shown here is derived from an EMBL/GenBank/DDBJ whole genome shotgun (WGS) entry which is preliminary data.</text>
</comment>
<dbReference type="GO" id="GO:0003676">
    <property type="term" value="F:nucleic acid binding"/>
    <property type="evidence" value="ECO:0007669"/>
    <property type="project" value="InterPro"/>
</dbReference>
<dbReference type="InterPro" id="IPR009057">
    <property type="entry name" value="Homeodomain-like_sf"/>
</dbReference>
<dbReference type="SUPFAM" id="SSF46689">
    <property type="entry name" value="Homeodomain-like"/>
    <property type="match status" value="1"/>
</dbReference>
<dbReference type="InterPro" id="IPR036388">
    <property type="entry name" value="WH-like_DNA-bd_sf"/>
</dbReference>
<sequence length="177" mass="20100">MGSKELSADLRNRIVSRHRSGEGYGKISTALQVPKRTVATIIRKWKKFGTTKNLPKPGRPAKLSNWGRRALAREVSRNPRVTLTELQCILVEMGKPFRRSNIQAALHQSGLYAGTGRLVLIEGKMNAAKYTEILEENLLQSAVDLRLGRRFTFQHDNDPKHTAKRTKEWLRRKSACP</sequence>
<dbReference type="EMBL" id="JAINUF010000005">
    <property type="protein sequence ID" value="KAJ8361428.1"/>
    <property type="molecule type" value="Genomic_DNA"/>
</dbReference>
<dbReference type="Proteomes" id="UP001152622">
    <property type="component" value="Chromosome 5"/>
</dbReference>
<dbReference type="InterPro" id="IPR036397">
    <property type="entry name" value="RNaseH_sf"/>
</dbReference>
<organism evidence="3 4">
    <name type="scientific">Synaphobranchus kaupii</name>
    <name type="common">Kaup's arrowtooth eel</name>
    <dbReference type="NCBI Taxonomy" id="118154"/>
    <lineage>
        <taxon>Eukaryota</taxon>
        <taxon>Metazoa</taxon>
        <taxon>Chordata</taxon>
        <taxon>Craniata</taxon>
        <taxon>Vertebrata</taxon>
        <taxon>Euteleostomi</taxon>
        <taxon>Actinopterygii</taxon>
        <taxon>Neopterygii</taxon>
        <taxon>Teleostei</taxon>
        <taxon>Anguilliformes</taxon>
        <taxon>Synaphobranchidae</taxon>
        <taxon>Synaphobranchus</taxon>
    </lineage>
</organism>
<evidence type="ECO:0000259" key="2">
    <source>
        <dbReference type="Pfam" id="PF25787"/>
    </source>
</evidence>
<feature type="region of interest" description="Disordered" evidence="1">
    <location>
        <begin position="156"/>
        <end position="177"/>
    </location>
</feature>
<gene>
    <name evidence="3" type="ORF">SKAU_G00179530</name>
</gene>
<dbReference type="InterPro" id="IPR057667">
    <property type="entry name" value="HTH_SB"/>
</dbReference>
<dbReference type="Gene3D" id="3.30.420.10">
    <property type="entry name" value="Ribonuclease H-like superfamily/Ribonuclease H"/>
    <property type="match status" value="1"/>
</dbReference>
<accession>A0A9Q1J166</accession>
<name>A0A9Q1J166_SYNKA</name>
<protein>
    <recommendedName>
        <fullName evidence="2">Sleeping Beauty transposase HTH domain-containing protein</fullName>
    </recommendedName>
</protein>
<proteinExistence type="predicted"/>
<evidence type="ECO:0000313" key="3">
    <source>
        <dbReference type="EMBL" id="KAJ8361428.1"/>
    </source>
</evidence>
<keyword evidence="4" id="KW-1185">Reference proteome</keyword>
<reference evidence="3" key="1">
    <citation type="journal article" date="2023" name="Science">
        <title>Genome structures resolve the early diversification of teleost fishes.</title>
        <authorList>
            <person name="Parey E."/>
            <person name="Louis A."/>
            <person name="Montfort J."/>
            <person name="Bouchez O."/>
            <person name="Roques C."/>
            <person name="Iampietro C."/>
            <person name="Lluch J."/>
            <person name="Castinel A."/>
            <person name="Donnadieu C."/>
            <person name="Desvignes T."/>
            <person name="Floi Bucao C."/>
            <person name="Jouanno E."/>
            <person name="Wen M."/>
            <person name="Mejri S."/>
            <person name="Dirks R."/>
            <person name="Jansen H."/>
            <person name="Henkel C."/>
            <person name="Chen W.J."/>
            <person name="Zahm M."/>
            <person name="Cabau C."/>
            <person name="Klopp C."/>
            <person name="Thompson A.W."/>
            <person name="Robinson-Rechavi M."/>
            <person name="Braasch I."/>
            <person name="Lecointre G."/>
            <person name="Bobe J."/>
            <person name="Postlethwait J.H."/>
            <person name="Berthelot C."/>
            <person name="Roest Crollius H."/>
            <person name="Guiguen Y."/>
        </authorList>
    </citation>
    <scope>NUCLEOTIDE SEQUENCE</scope>
    <source>
        <strain evidence="3">WJC10195</strain>
    </source>
</reference>
<dbReference type="Pfam" id="PF25787">
    <property type="entry name" value="HTH_SB"/>
    <property type="match status" value="1"/>
</dbReference>
<feature type="compositionally biased region" description="Basic and acidic residues" evidence="1">
    <location>
        <begin position="156"/>
        <end position="171"/>
    </location>
</feature>
<dbReference type="OrthoDB" id="3263820at2759"/>
<dbReference type="Gene3D" id="1.10.10.10">
    <property type="entry name" value="Winged helix-like DNA-binding domain superfamily/Winged helix DNA-binding domain"/>
    <property type="match status" value="1"/>
</dbReference>
<dbReference type="AlphaFoldDB" id="A0A9Q1J166"/>